<gene>
    <name evidence="2" type="ORF">MUN86_11515</name>
</gene>
<accession>A0ABY4GBZ4</accession>
<reference evidence="2" key="1">
    <citation type="submission" date="2022-04" db="EMBL/GenBank/DDBJ databases">
        <title>Hymenobacter sp. isolated from the air.</title>
        <authorList>
            <person name="Won M."/>
            <person name="Lee C.-M."/>
            <person name="Woen H.-Y."/>
            <person name="Kwon S.-W."/>
        </authorList>
    </citation>
    <scope>NUCLEOTIDE SEQUENCE</scope>
    <source>
        <strain evidence="2">5420S-77</strain>
    </source>
</reference>
<keyword evidence="2" id="KW-0645">Protease</keyword>
<dbReference type="GO" id="GO:0008233">
    <property type="term" value="F:peptidase activity"/>
    <property type="evidence" value="ECO:0007669"/>
    <property type="project" value="UniProtKB-KW"/>
</dbReference>
<dbReference type="EMBL" id="CP095061">
    <property type="protein sequence ID" value="UOQ68412.1"/>
    <property type="molecule type" value="Genomic_DNA"/>
</dbReference>
<protein>
    <submittedName>
        <fullName evidence="2">Serine protease</fullName>
    </submittedName>
</protein>
<keyword evidence="3" id="KW-1185">Reference proteome</keyword>
<evidence type="ECO:0000313" key="2">
    <source>
        <dbReference type="EMBL" id="UOQ68412.1"/>
    </source>
</evidence>
<name>A0ABY4GBZ4_9BACT</name>
<dbReference type="GO" id="GO:0006508">
    <property type="term" value="P:proteolysis"/>
    <property type="evidence" value="ECO:0007669"/>
    <property type="project" value="UniProtKB-KW"/>
</dbReference>
<evidence type="ECO:0000259" key="1">
    <source>
        <dbReference type="Pfam" id="PF00089"/>
    </source>
</evidence>
<dbReference type="Pfam" id="PF00089">
    <property type="entry name" value="Trypsin"/>
    <property type="match status" value="1"/>
</dbReference>
<dbReference type="Proteomes" id="UP000830401">
    <property type="component" value="Chromosome"/>
</dbReference>
<evidence type="ECO:0000313" key="3">
    <source>
        <dbReference type="Proteomes" id="UP000830401"/>
    </source>
</evidence>
<dbReference type="PROSITE" id="PS51257">
    <property type="entry name" value="PROKAR_LIPOPROTEIN"/>
    <property type="match status" value="1"/>
</dbReference>
<dbReference type="Gene3D" id="2.40.10.10">
    <property type="entry name" value="Trypsin-like serine proteases"/>
    <property type="match status" value="1"/>
</dbReference>
<keyword evidence="2" id="KW-0378">Hydrolase</keyword>
<dbReference type="InterPro" id="IPR001254">
    <property type="entry name" value="Trypsin_dom"/>
</dbReference>
<dbReference type="RefSeq" id="WP_245125523.1">
    <property type="nucleotide sequence ID" value="NZ_CP095061.1"/>
</dbReference>
<dbReference type="InterPro" id="IPR009003">
    <property type="entry name" value="Peptidase_S1_PA"/>
</dbReference>
<dbReference type="InterPro" id="IPR043504">
    <property type="entry name" value="Peptidase_S1_PA_chymotrypsin"/>
</dbReference>
<proteinExistence type="predicted"/>
<feature type="domain" description="Peptidase S1" evidence="1">
    <location>
        <begin position="48"/>
        <end position="224"/>
    </location>
</feature>
<dbReference type="SUPFAM" id="SSF50494">
    <property type="entry name" value="Trypsin-like serine proteases"/>
    <property type="match status" value="1"/>
</dbReference>
<organism evidence="2 3">
    <name type="scientific">Hymenobacter volaticus</name>
    <dbReference type="NCBI Taxonomy" id="2932254"/>
    <lineage>
        <taxon>Bacteria</taxon>
        <taxon>Pseudomonadati</taxon>
        <taxon>Bacteroidota</taxon>
        <taxon>Cytophagia</taxon>
        <taxon>Cytophagales</taxon>
        <taxon>Hymenobacteraceae</taxon>
        <taxon>Hymenobacter</taxon>
    </lineage>
</organism>
<sequence>MELRWLLVLLLFTTACFGQENVSKKTFPEIALTNQIMFADPQFNQPRFSCGFLLKHQNDTFAVTAKHLLKVFKPKGMKAVSFGNSVKSWSLFPLPDKARSVLTERLLNENKGESLEAKATYDQDWLVFSLQSNHSGVKPLEARITPLQPGEKLYVVGWTRHMESGPQRVYEFEYYKTIDNRILVKDIVVPEQFGGLSGAPLVDEQGQVVGIVSNGTVDPASGKKYFSPCALTGLLAFLESYQKK</sequence>